<dbReference type="Gene3D" id="3.30.479.30">
    <property type="entry name" value="Band 7 domain"/>
    <property type="match status" value="1"/>
</dbReference>
<dbReference type="PANTHER" id="PTHR14165">
    <property type="entry name" value="MAJOR VAULT PROTEIN"/>
    <property type="match status" value="1"/>
</dbReference>
<dbReference type="Gene3D" id="2.30.30.570">
    <property type="match status" value="1"/>
</dbReference>
<dbReference type="Pfam" id="PF11978">
    <property type="entry name" value="MVP_shoulder"/>
    <property type="match status" value="1"/>
</dbReference>
<dbReference type="InterPro" id="IPR039059">
    <property type="entry name" value="MVP"/>
</dbReference>
<comment type="caution">
    <text evidence="3">The sequence shown here is derived from an EMBL/GenBank/DDBJ whole genome shotgun (WGS) entry which is preliminary data.</text>
</comment>
<dbReference type="InterPro" id="IPR021870">
    <property type="entry name" value="MVP_shoulder"/>
</dbReference>
<dbReference type="EMBL" id="PFFQ01000020">
    <property type="protein sequence ID" value="PIW17791.1"/>
    <property type="molecule type" value="Genomic_DNA"/>
</dbReference>
<evidence type="ECO:0000313" key="3">
    <source>
        <dbReference type="EMBL" id="PIW17791.1"/>
    </source>
</evidence>
<keyword evidence="1" id="KW-0175">Coiled coil</keyword>
<dbReference type="PANTHER" id="PTHR14165:SF3">
    <property type="entry name" value="MAJOR VAULT PROTEIN"/>
    <property type="match status" value="1"/>
</dbReference>
<dbReference type="InterPro" id="IPR036013">
    <property type="entry name" value="Band_7/SPFH_dom_sf"/>
</dbReference>
<dbReference type="AlphaFoldDB" id="A0A2M7G6X3"/>
<protein>
    <recommendedName>
        <fullName evidence="2">Major vault protein shoulder domain-containing protein</fullName>
    </recommendedName>
</protein>
<proteinExistence type="predicted"/>
<name>A0A2M7G6X3_9BACT</name>
<dbReference type="Proteomes" id="UP000231019">
    <property type="component" value="Unassembled WGS sequence"/>
</dbReference>
<accession>A0A2M7G6X3</accession>
<reference evidence="3 4" key="1">
    <citation type="submission" date="2017-09" db="EMBL/GenBank/DDBJ databases">
        <title>Depth-based differentiation of microbial function through sediment-hosted aquifers and enrichment of novel symbionts in the deep terrestrial subsurface.</title>
        <authorList>
            <person name="Probst A.J."/>
            <person name="Ladd B."/>
            <person name="Jarett J.K."/>
            <person name="Geller-Mcgrath D.E."/>
            <person name="Sieber C.M."/>
            <person name="Emerson J.B."/>
            <person name="Anantharaman K."/>
            <person name="Thomas B.C."/>
            <person name="Malmstrom R."/>
            <person name="Stieglmeier M."/>
            <person name="Klingl A."/>
            <person name="Woyke T."/>
            <person name="Ryan C.M."/>
            <person name="Banfield J.F."/>
        </authorList>
    </citation>
    <scope>NUCLEOTIDE SEQUENCE [LARGE SCALE GENOMIC DNA]</scope>
    <source>
        <strain evidence="3">CG17_big_fil_post_rev_8_21_14_2_50_48_46</strain>
    </source>
</reference>
<evidence type="ECO:0000313" key="4">
    <source>
        <dbReference type="Proteomes" id="UP000231019"/>
    </source>
</evidence>
<organism evidence="3 4">
    <name type="scientific">bacterium (Candidatus Blackallbacteria) CG17_big_fil_post_rev_8_21_14_2_50_48_46</name>
    <dbReference type="NCBI Taxonomy" id="2014261"/>
    <lineage>
        <taxon>Bacteria</taxon>
        <taxon>Candidatus Blackallbacteria</taxon>
    </lineage>
</organism>
<dbReference type="SUPFAM" id="SSF117892">
    <property type="entry name" value="Band 7/SPFH domain"/>
    <property type="match status" value="1"/>
</dbReference>
<dbReference type="GO" id="GO:0005737">
    <property type="term" value="C:cytoplasm"/>
    <property type="evidence" value="ECO:0007669"/>
    <property type="project" value="TreeGrafter"/>
</dbReference>
<evidence type="ECO:0000256" key="1">
    <source>
        <dbReference type="SAM" id="Coils"/>
    </source>
</evidence>
<gene>
    <name evidence="3" type="ORF">COW36_07550</name>
</gene>
<evidence type="ECO:0000259" key="2">
    <source>
        <dbReference type="Pfam" id="PF11978"/>
    </source>
</evidence>
<feature type="domain" description="Major vault protein shoulder" evidence="2">
    <location>
        <begin position="506"/>
        <end position="615"/>
    </location>
</feature>
<feature type="coiled-coil region" evidence="1">
    <location>
        <begin position="642"/>
        <end position="750"/>
    </location>
</feature>
<sequence>MGESSRERDLVLAPNEYAFISDQTKGNINVYVGPYKTSLANTDQPVIFNADNKRFERVLLEQSIAIFATAPEGWYLVMKNPPKDGNQPKNGTVSNLTELEIGHKVNTPGPISFALWPGQMSRVIKGHHLRSNQYLLVRVYDEESARKHWNKAVIKPQSGSEEVPLTEQEIPDLTLGNLLVIKGTEISFYIPPTGMEVVRDNQGHYVREAVTLERLEYCILLDEDGNKRFIQGPDVVFPKPTETFVEKQGTRKFRAIEMNENSGIYLKVIAPYEENGKSHKVGDEIFVTGKEQMIYFPRPEHAIIKYGEQEIHYAVALPAGEGRYVLDRANGQVFLQKGPSMFLPDPRHQVIVRRVLEPNQVQLWFPGNQEALEYNLHLKEMLRQERGEYATEAQVMQLKAEKRTLPAPAPALAAEGFAGDDFSRKTKYTPPRTITLDTKYDGAVAIAIWTGYAVLVVSKTGERKVIVGPATHLLEYDEFLEPMTLSTGTPKTDLKPLKTVYLRVLHNKVSDQVRVETSDFCEVTLDLSYRVNFEGNPALWFNVENYVKFLTEHLRSVLRNAIKQLGIEAFYADSIRLIRDTILGLPEEGKRPGRHFEENGMQIYDVEVLNVRITDAEIEKMLINAQRKVVEQTLALSSERRKLEFVRENEEIKRQISRSQAETRKEELRLQIEELSTELELKLARLSSEIETEQAKLEAKMASQTTLGKINAAELERQKASAELELETARLRMEQRISNLRAEVEAMVAKAEAISPDLIAALQAFGDKALAERMAESMAPLAILGGRSVAEVLSGLLKGTKLENVLLKQPPMN</sequence>